<dbReference type="PIRSF" id="PIRSF037489">
    <property type="entry name" value="UCP037489_NIF3_YqfO"/>
    <property type="match status" value="1"/>
</dbReference>
<keyword evidence="4 5" id="KW-0479">Metal-binding</keyword>
<evidence type="ECO:0000313" key="8">
    <source>
        <dbReference type="EMBL" id="MBC8362551.1"/>
    </source>
</evidence>
<organism evidence="8 9">
    <name type="scientific">Candidatus Desulfatibia profunda</name>
    <dbReference type="NCBI Taxonomy" id="2841695"/>
    <lineage>
        <taxon>Bacteria</taxon>
        <taxon>Pseudomonadati</taxon>
        <taxon>Thermodesulfobacteriota</taxon>
        <taxon>Desulfobacteria</taxon>
        <taxon>Desulfobacterales</taxon>
        <taxon>Desulfobacterales incertae sedis</taxon>
        <taxon>Candidatus Desulfatibia</taxon>
    </lineage>
</organism>
<dbReference type="InterPro" id="IPR000160">
    <property type="entry name" value="GGDEF_dom"/>
</dbReference>
<feature type="binding site" evidence="6">
    <location>
        <position position="335"/>
    </location>
    <ligand>
        <name>a divalent metal cation</name>
        <dbReference type="ChEBI" id="CHEBI:60240"/>
        <label>1</label>
    </ligand>
</feature>
<dbReference type="Gene3D" id="3.40.1390.30">
    <property type="entry name" value="NIF3 (NGG1p interacting factor 3)-like"/>
    <property type="match status" value="1"/>
</dbReference>
<evidence type="ECO:0000256" key="2">
    <source>
        <dbReference type="ARBA" id="ARBA00011643"/>
    </source>
</evidence>
<dbReference type="InterPro" id="IPR036069">
    <property type="entry name" value="DUF34/NIF3_sf"/>
</dbReference>
<dbReference type="NCBIfam" id="TIGR00486">
    <property type="entry name" value="YbgI_SA1388"/>
    <property type="match status" value="1"/>
</dbReference>
<gene>
    <name evidence="8" type="ORF">H8E23_14280</name>
</gene>
<feature type="binding site" evidence="6">
    <location>
        <position position="339"/>
    </location>
    <ligand>
        <name>a divalent metal cation</name>
        <dbReference type="ChEBI" id="CHEBI:60240"/>
        <label>1</label>
    </ligand>
</feature>
<evidence type="ECO:0000256" key="3">
    <source>
        <dbReference type="ARBA" id="ARBA00022112"/>
    </source>
</evidence>
<evidence type="ECO:0000259" key="7">
    <source>
        <dbReference type="PROSITE" id="PS50887"/>
    </source>
</evidence>
<proteinExistence type="inferred from homology"/>
<reference evidence="8 9" key="1">
    <citation type="submission" date="2020-08" db="EMBL/GenBank/DDBJ databases">
        <title>Bridging the membrane lipid divide: bacteria of the FCB group superphylum have the potential to synthesize archaeal ether lipids.</title>
        <authorList>
            <person name="Villanueva L."/>
            <person name="Von Meijenfeldt F.A.B."/>
            <person name="Westbye A.B."/>
            <person name="Yadav S."/>
            <person name="Hopmans E.C."/>
            <person name="Dutilh B.E."/>
            <person name="Sinninghe Damste J.S."/>
        </authorList>
    </citation>
    <scope>NUCLEOTIDE SEQUENCE [LARGE SCALE GENOMIC DNA]</scope>
    <source>
        <strain evidence="8">NIOZ-UU30</strain>
    </source>
</reference>
<dbReference type="InterPro" id="IPR017221">
    <property type="entry name" value="DUF34/NIF3_bac"/>
</dbReference>
<sequence>MAATIADIIRVMEARVPLHLAEDWDNVGLQVGKMDWPVRSIWIALDPLHDVVDEACRNDVDLLITHHPLIFQPLKRIDFDTPVGSIIQMASRHRLAIYAAHTNLDSAADGINDVLASRIGLTNLNVLVKAKATAMYKLVVYVPAEYEQQVLDALFETKAGEIGSYTCCSFRSSGKGTFRPGSAAKPFVGKPDEISHTDEIRLETVVRREDLSAVIEHVRKNHPYETMAYDVYPLLPPETDTRQKHGIGRVGELGETTELLSFAQSLKKKLELKFVKVAGKPDLPVRQVAVCSGSGSSLMNAFFSSGAQVFISGDLRYHDAREAEAAKLALIDIGHFASEHLVLEALAQRLDRALSANGLDVKIEACRLENDPFIIV</sequence>
<dbReference type="FunFam" id="3.40.1390.30:FF:000001">
    <property type="entry name" value="GTP cyclohydrolase 1 type 2"/>
    <property type="match status" value="1"/>
</dbReference>
<feature type="binding site" evidence="6">
    <location>
        <position position="105"/>
    </location>
    <ligand>
        <name>a divalent metal cation</name>
        <dbReference type="ChEBI" id="CHEBI:60240"/>
        <label>1</label>
    </ligand>
</feature>
<dbReference type="PROSITE" id="PS50887">
    <property type="entry name" value="GGDEF"/>
    <property type="match status" value="1"/>
</dbReference>
<dbReference type="GO" id="GO:0005737">
    <property type="term" value="C:cytoplasm"/>
    <property type="evidence" value="ECO:0007669"/>
    <property type="project" value="TreeGrafter"/>
</dbReference>
<evidence type="ECO:0000256" key="5">
    <source>
        <dbReference type="PIRNR" id="PIRNR037489"/>
    </source>
</evidence>
<evidence type="ECO:0000256" key="4">
    <source>
        <dbReference type="ARBA" id="ARBA00022723"/>
    </source>
</evidence>
<dbReference type="EMBL" id="JACNJH010000202">
    <property type="protein sequence ID" value="MBC8362551.1"/>
    <property type="molecule type" value="Genomic_DNA"/>
</dbReference>
<dbReference type="InterPro" id="IPR002678">
    <property type="entry name" value="DUF34/NIF3"/>
</dbReference>
<comment type="caution">
    <text evidence="8">The sequence shown here is derived from an EMBL/GenBank/DDBJ whole genome shotgun (WGS) entry which is preliminary data.</text>
</comment>
<dbReference type="Pfam" id="PF01784">
    <property type="entry name" value="DUF34_NIF3"/>
    <property type="match status" value="1"/>
</dbReference>
<dbReference type="AlphaFoldDB" id="A0A8J6NYA9"/>
<feature type="binding site" evidence="6">
    <location>
        <position position="66"/>
    </location>
    <ligand>
        <name>a divalent metal cation</name>
        <dbReference type="ChEBI" id="CHEBI:60240"/>
        <label>1</label>
    </ligand>
</feature>
<comment type="similarity">
    <text evidence="1 5">Belongs to the GTP cyclohydrolase I type 2/NIF3 family.</text>
</comment>
<feature type="domain" description="GGDEF" evidence="7">
    <location>
        <begin position="324"/>
        <end position="376"/>
    </location>
</feature>
<dbReference type="GO" id="GO:0046872">
    <property type="term" value="F:metal ion binding"/>
    <property type="evidence" value="ECO:0007669"/>
    <property type="project" value="UniProtKB-UniRule"/>
</dbReference>
<name>A0A8J6NYA9_9BACT</name>
<evidence type="ECO:0000256" key="1">
    <source>
        <dbReference type="ARBA" id="ARBA00006964"/>
    </source>
</evidence>
<protein>
    <recommendedName>
        <fullName evidence="3 5">GTP cyclohydrolase 1 type 2 homolog</fullName>
    </recommendedName>
</protein>
<evidence type="ECO:0000256" key="6">
    <source>
        <dbReference type="PIRSR" id="PIRSR602678-1"/>
    </source>
</evidence>
<accession>A0A8J6NYA9</accession>
<dbReference type="InterPro" id="IPR015867">
    <property type="entry name" value="N-reg_PII/ATP_PRibTrfase_C"/>
</dbReference>
<dbReference type="Proteomes" id="UP000603434">
    <property type="component" value="Unassembled WGS sequence"/>
</dbReference>
<feature type="binding site" evidence="6">
    <location>
        <position position="67"/>
    </location>
    <ligand>
        <name>a divalent metal cation</name>
        <dbReference type="ChEBI" id="CHEBI:60240"/>
        <label>1</label>
    </ligand>
</feature>
<dbReference type="PANTHER" id="PTHR13799">
    <property type="entry name" value="NGG1 INTERACTING FACTOR 3"/>
    <property type="match status" value="1"/>
</dbReference>
<evidence type="ECO:0000313" key="9">
    <source>
        <dbReference type="Proteomes" id="UP000603434"/>
    </source>
</evidence>
<dbReference type="SUPFAM" id="SSF102705">
    <property type="entry name" value="NIF3 (NGG1p interacting factor 3)-like"/>
    <property type="match status" value="1"/>
</dbReference>
<comment type="subunit">
    <text evidence="2">Homohexamer.</text>
</comment>
<dbReference type="Gene3D" id="3.30.70.120">
    <property type="match status" value="1"/>
</dbReference>
<dbReference type="PANTHER" id="PTHR13799:SF14">
    <property type="entry name" value="GTP CYCLOHYDROLASE 1 TYPE 2 HOMOLOG"/>
    <property type="match status" value="1"/>
</dbReference>